<dbReference type="InterPro" id="IPR002110">
    <property type="entry name" value="Ankyrin_rpt"/>
</dbReference>
<keyword evidence="5" id="KW-1185">Reference proteome</keyword>
<evidence type="ECO:0000313" key="5">
    <source>
        <dbReference type="Proteomes" id="UP001324427"/>
    </source>
</evidence>
<protein>
    <submittedName>
        <fullName evidence="4">Uncharacterized protein</fullName>
    </submittedName>
</protein>
<dbReference type="InterPro" id="IPR050745">
    <property type="entry name" value="Multifunctional_regulatory"/>
</dbReference>
<dbReference type="Pfam" id="PF12796">
    <property type="entry name" value="Ank_2"/>
    <property type="match status" value="2"/>
</dbReference>
<dbReference type="PANTHER" id="PTHR24189:SF50">
    <property type="entry name" value="ANKYRIN REPEAT AND SOCS BOX PROTEIN 2"/>
    <property type="match status" value="1"/>
</dbReference>
<dbReference type="SMART" id="SM00248">
    <property type="entry name" value="ANK"/>
    <property type="match status" value="5"/>
</dbReference>
<gene>
    <name evidence="4" type="ORF">LTR36_010899</name>
</gene>
<evidence type="ECO:0000313" key="4">
    <source>
        <dbReference type="EMBL" id="KAK4539501.1"/>
    </source>
</evidence>
<dbReference type="InterPro" id="IPR036770">
    <property type="entry name" value="Ankyrin_rpt-contain_sf"/>
</dbReference>
<keyword evidence="1" id="KW-0677">Repeat</keyword>
<comment type="caution">
    <text evidence="4">The sequence shown here is derived from an EMBL/GenBank/DDBJ whole genome shotgun (WGS) entry which is preliminary data.</text>
</comment>
<proteinExistence type="predicted"/>
<feature type="repeat" description="ANK" evidence="3">
    <location>
        <begin position="224"/>
        <end position="256"/>
    </location>
</feature>
<dbReference type="SUPFAM" id="SSF48403">
    <property type="entry name" value="Ankyrin repeat"/>
    <property type="match status" value="1"/>
</dbReference>
<dbReference type="Gene3D" id="1.25.40.20">
    <property type="entry name" value="Ankyrin repeat-containing domain"/>
    <property type="match status" value="1"/>
</dbReference>
<feature type="repeat" description="ANK" evidence="3">
    <location>
        <begin position="168"/>
        <end position="207"/>
    </location>
</feature>
<dbReference type="Proteomes" id="UP001324427">
    <property type="component" value="Unassembled WGS sequence"/>
</dbReference>
<keyword evidence="2 3" id="KW-0040">ANK repeat</keyword>
<sequence length="287" mass="30773">MTSTTFEAAEDYAEALEAAATSGNVEQATSLMKDWKACTTVESPNDELLCVPADLAAQNGHPATLDILLENGAEPSQLLAATAAKSASPEVFQVLYDHGWRPDHVGIQDKMPVIIRAVGSRPVLEWLLDHGADANAVSPWNSTALSHAAALATPEEVDLLLARGARLEGSNALHGAADRQCSEDEAKSLAMMQHLLDLGIDINAIETQHVPPKRFQSTRYGPQGRGTALIKAVRAGKVARVEWLLGHGADVNVKVEGTRSALQWAEHEGHEEIATLLRQHGAWVLGR</sequence>
<accession>A0AAV9J4F7</accession>
<dbReference type="PANTHER" id="PTHR24189">
    <property type="entry name" value="MYOTROPHIN"/>
    <property type="match status" value="1"/>
</dbReference>
<organism evidence="4 5">
    <name type="scientific">Oleoguttula mirabilis</name>
    <dbReference type="NCBI Taxonomy" id="1507867"/>
    <lineage>
        <taxon>Eukaryota</taxon>
        <taxon>Fungi</taxon>
        <taxon>Dikarya</taxon>
        <taxon>Ascomycota</taxon>
        <taxon>Pezizomycotina</taxon>
        <taxon>Dothideomycetes</taxon>
        <taxon>Dothideomycetidae</taxon>
        <taxon>Mycosphaerellales</taxon>
        <taxon>Teratosphaeriaceae</taxon>
        <taxon>Oleoguttula</taxon>
    </lineage>
</organism>
<dbReference type="AlphaFoldDB" id="A0AAV9J4F7"/>
<reference evidence="4 5" key="1">
    <citation type="submission" date="2021-11" db="EMBL/GenBank/DDBJ databases">
        <title>Black yeast isolated from Biological Soil Crust.</title>
        <authorList>
            <person name="Kurbessoian T."/>
        </authorList>
    </citation>
    <scope>NUCLEOTIDE SEQUENCE [LARGE SCALE GENOMIC DNA]</scope>
    <source>
        <strain evidence="4 5">CCFEE 5522</strain>
    </source>
</reference>
<evidence type="ECO:0000256" key="3">
    <source>
        <dbReference type="PROSITE-ProRule" id="PRU00023"/>
    </source>
</evidence>
<dbReference type="PROSITE" id="PS50088">
    <property type="entry name" value="ANK_REPEAT"/>
    <property type="match status" value="2"/>
</dbReference>
<name>A0AAV9J4F7_9PEZI</name>
<evidence type="ECO:0000256" key="2">
    <source>
        <dbReference type="ARBA" id="ARBA00023043"/>
    </source>
</evidence>
<evidence type="ECO:0000256" key="1">
    <source>
        <dbReference type="ARBA" id="ARBA00022737"/>
    </source>
</evidence>
<dbReference type="EMBL" id="JAVFHQ010000092">
    <property type="protein sequence ID" value="KAK4539501.1"/>
    <property type="molecule type" value="Genomic_DNA"/>
</dbReference>